<feature type="chain" id="PRO_5021280082" evidence="1">
    <location>
        <begin position="20"/>
        <end position="83"/>
    </location>
</feature>
<keyword evidence="3" id="KW-1185">Reference proteome</keyword>
<comment type="caution">
    <text evidence="2">The sequence shown here is derived from an EMBL/GenBank/DDBJ whole genome shotgun (WGS) entry which is preliminary data.</text>
</comment>
<dbReference type="AlphaFoldDB" id="A0A4Z0MCC3"/>
<evidence type="ECO:0000256" key="1">
    <source>
        <dbReference type="SAM" id="SignalP"/>
    </source>
</evidence>
<dbReference type="RefSeq" id="WP_135533047.1">
    <property type="nucleotide sequence ID" value="NZ_SRKZ01000010.1"/>
</dbReference>
<accession>A0A4Z0MCC3</accession>
<name>A0A4Z0MCC3_9BACT</name>
<protein>
    <submittedName>
        <fullName evidence="2">Uncharacterized protein</fullName>
    </submittedName>
</protein>
<sequence>MKIIVKCLILVISSVNAFAQTRIQTEFVAQRGWIYLDYPRRGISFDSVANPSRQYIPIDYIQLADYKVVLYGTGAIYVFKPGQ</sequence>
<evidence type="ECO:0000313" key="3">
    <source>
        <dbReference type="Proteomes" id="UP000298284"/>
    </source>
</evidence>
<proteinExistence type="predicted"/>
<reference evidence="2 3" key="1">
    <citation type="submission" date="2019-04" db="EMBL/GenBank/DDBJ databases">
        <authorList>
            <person name="Feng G."/>
            <person name="Zhang J."/>
            <person name="Zhu H."/>
        </authorList>
    </citation>
    <scope>NUCLEOTIDE SEQUENCE [LARGE SCALE GENOMIC DNA]</scope>
    <source>
        <strain evidence="2 3">JCM 19491</strain>
    </source>
</reference>
<gene>
    <name evidence="2" type="ORF">EU557_24320</name>
</gene>
<dbReference type="Proteomes" id="UP000298284">
    <property type="component" value="Unassembled WGS sequence"/>
</dbReference>
<dbReference type="EMBL" id="SRKZ01000010">
    <property type="protein sequence ID" value="TGD77161.1"/>
    <property type="molecule type" value="Genomic_DNA"/>
</dbReference>
<organism evidence="2 3">
    <name type="scientific">Hymenobacter wooponensis</name>
    <dbReference type="NCBI Taxonomy" id="1525360"/>
    <lineage>
        <taxon>Bacteria</taxon>
        <taxon>Pseudomonadati</taxon>
        <taxon>Bacteroidota</taxon>
        <taxon>Cytophagia</taxon>
        <taxon>Cytophagales</taxon>
        <taxon>Hymenobacteraceae</taxon>
        <taxon>Hymenobacter</taxon>
    </lineage>
</organism>
<feature type="signal peptide" evidence="1">
    <location>
        <begin position="1"/>
        <end position="19"/>
    </location>
</feature>
<evidence type="ECO:0000313" key="2">
    <source>
        <dbReference type="EMBL" id="TGD77161.1"/>
    </source>
</evidence>
<keyword evidence="1" id="KW-0732">Signal</keyword>